<dbReference type="AlphaFoldDB" id="A0AA36Y439"/>
<dbReference type="EMBL" id="AGEL01000011">
    <property type="protein sequence ID" value="EHO16131.1"/>
    <property type="molecule type" value="Genomic_DNA"/>
</dbReference>
<proteinExistence type="predicted"/>
<dbReference type="Proteomes" id="UP000018466">
    <property type="component" value="Unassembled WGS sequence"/>
</dbReference>
<name>A0AA36Y439_9FIRM</name>
<sequence>MRITPACAGKTRIYECAPGRRQDHPRVCGENI</sequence>
<dbReference type="AntiFam" id="ANF00057">
    <property type="entry name" value="Translation of E. coli type CRISPR repeat"/>
</dbReference>
<keyword evidence="2" id="KW-1185">Reference proteome</keyword>
<evidence type="ECO:0000313" key="2">
    <source>
        <dbReference type="Proteomes" id="UP000018466"/>
    </source>
</evidence>
<organism evidence="1 2">
    <name type="scientific">Stomatobaculum longum</name>
    <dbReference type="NCBI Taxonomy" id="796942"/>
    <lineage>
        <taxon>Bacteria</taxon>
        <taxon>Bacillati</taxon>
        <taxon>Bacillota</taxon>
        <taxon>Clostridia</taxon>
        <taxon>Lachnospirales</taxon>
        <taxon>Lachnospiraceae</taxon>
        <taxon>Stomatobaculum</taxon>
    </lineage>
</organism>
<gene>
    <name evidence="1" type="ORF">HMPREF9623_01555</name>
</gene>
<comment type="caution">
    <text evidence="1">The sequence shown here is derived from an EMBL/GenBank/DDBJ whole genome shotgun (WGS) entry which is preliminary data.</text>
</comment>
<reference evidence="1 2" key="1">
    <citation type="submission" date="2011-10" db="EMBL/GenBank/DDBJ databases">
        <title>The Genome Sequence of Lachnospiraceae bacterium ACC2.</title>
        <authorList>
            <consortium name="The Broad Institute Genome Sequencing Platform"/>
            <person name="Earl A."/>
            <person name="Ward D."/>
            <person name="Feldgarden M."/>
            <person name="Gevers D."/>
            <person name="Sizova M."/>
            <person name="Hazen A."/>
            <person name="Epstein S."/>
            <person name="Young S.K."/>
            <person name="Zeng Q."/>
            <person name="Gargeya S."/>
            <person name="Fitzgerald M."/>
            <person name="Haas B."/>
            <person name="Abouelleil A."/>
            <person name="Alvarado L."/>
            <person name="Arachchi H.M."/>
            <person name="Berlin A."/>
            <person name="Brown A."/>
            <person name="Chapman S.B."/>
            <person name="Chen Z."/>
            <person name="Dunbar C."/>
            <person name="Freedman E."/>
            <person name="Gearin G."/>
            <person name="Goldberg J."/>
            <person name="Griggs A."/>
            <person name="Gujja S."/>
            <person name="Heiman D."/>
            <person name="Howarth C."/>
            <person name="Larson L."/>
            <person name="Lui A."/>
            <person name="MacDonald P.J.P."/>
            <person name="Montmayeur A."/>
            <person name="Murphy C."/>
            <person name="Neiman D."/>
            <person name="Pearson M."/>
            <person name="Priest M."/>
            <person name="Roberts A."/>
            <person name="Saif S."/>
            <person name="Shea T."/>
            <person name="Shenoy N."/>
            <person name="Sisk P."/>
            <person name="Stolte C."/>
            <person name="Sykes S."/>
            <person name="Wortman J."/>
            <person name="Nusbaum C."/>
            <person name="Birren B."/>
        </authorList>
    </citation>
    <scope>NUCLEOTIDE SEQUENCE [LARGE SCALE GENOMIC DNA]</scope>
    <source>
        <strain evidence="1 2">ACC2</strain>
    </source>
</reference>
<accession>A0AA36Y439</accession>
<evidence type="ECO:0000313" key="1">
    <source>
        <dbReference type="EMBL" id="EHO16131.1"/>
    </source>
</evidence>
<feature type="non-terminal residue" evidence="1">
    <location>
        <position position="32"/>
    </location>
</feature>
<protein>
    <submittedName>
        <fullName evidence="1">Uncharacterized protein</fullName>
    </submittedName>
</protein>